<accession>A0AAU9PVK6</accession>
<feature type="compositionally biased region" description="Polar residues" evidence="1">
    <location>
        <begin position="9"/>
        <end position="45"/>
    </location>
</feature>
<dbReference type="Proteomes" id="UP001157418">
    <property type="component" value="Unassembled WGS sequence"/>
</dbReference>
<name>A0AAU9PVK6_9ASTR</name>
<evidence type="ECO:0000256" key="1">
    <source>
        <dbReference type="SAM" id="MobiDB-lite"/>
    </source>
</evidence>
<proteinExistence type="predicted"/>
<protein>
    <submittedName>
        <fullName evidence="2">Uncharacterized protein</fullName>
    </submittedName>
</protein>
<evidence type="ECO:0000313" key="2">
    <source>
        <dbReference type="EMBL" id="CAH1454002.1"/>
    </source>
</evidence>
<feature type="compositionally biased region" description="Pro residues" evidence="1">
    <location>
        <begin position="98"/>
        <end position="113"/>
    </location>
</feature>
<feature type="region of interest" description="Disordered" evidence="1">
    <location>
        <begin position="1"/>
        <end position="113"/>
    </location>
</feature>
<dbReference type="EMBL" id="CAKMRJ010005745">
    <property type="protein sequence ID" value="CAH1454002.1"/>
    <property type="molecule type" value="Genomic_DNA"/>
</dbReference>
<organism evidence="2 3">
    <name type="scientific">Lactuca virosa</name>
    <dbReference type="NCBI Taxonomy" id="75947"/>
    <lineage>
        <taxon>Eukaryota</taxon>
        <taxon>Viridiplantae</taxon>
        <taxon>Streptophyta</taxon>
        <taxon>Embryophyta</taxon>
        <taxon>Tracheophyta</taxon>
        <taxon>Spermatophyta</taxon>
        <taxon>Magnoliopsida</taxon>
        <taxon>eudicotyledons</taxon>
        <taxon>Gunneridae</taxon>
        <taxon>Pentapetalae</taxon>
        <taxon>asterids</taxon>
        <taxon>campanulids</taxon>
        <taxon>Asterales</taxon>
        <taxon>Asteraceae</taxon>
        <taxon>Cichorioideae</taxon>
        <taxon>Cichorieae</taxon>
        <taxon>Lactucinae</taxon>
        <taxon>Lactuca</taxon>
    </lineage>
</organism>
<evidence type="ECO:0000313" key="3">
    <source>
        <dbReference type="Proteomes" id="UP001157418"/>
    </source>
</evidence>
<keyword evidence="3" id="KW-1185">Reference proteome</keyword>
<comment type="caution">
    <text evidence="2">The sequence shown here is derived from an EMBL/GenBank/DDBJ whole genome shotgun (WGS) entry which is preliminary data.</text>
</comment>
<feature type="compositionally biased region" description="Polar residues" evidence="1">
    <location>
        <begin position="56"/>
        <end position="71"/>
    </location>
</feature>
<reference evidence="2 3" key="1">
    <citation type="submission" date="2022-01" db="EMBL/GenBank/DDBJ databases">
        <authorList>
            <person name="Xiong W."/>
            <person name="Schranz E."/>
        </authorList>
    </citation>
    <scope>NUCLEOTIDE SEQUENCE [LARGE SCALE GENOMIC DNA]</scope>
</reference>
<gene>
    <name evidence="2" type="ORF">LVIROSA_LOCUS39202</name>
</gene>
<feature type="compositionally biased region" description="Low complexity" evidence="1">
    <location>
        <begin position="88"/>
        <end position="97"/>
    </location>
</feature>
<dbReference type="AlphaFoldDB" id="A0AAU9PVK6"/>
<sequence>MHSMIRHSMSPQSNIEETSNPDVTVNASNMNTRINSSKPNITSFPENIVVTPPESPISNSNMEEGRSTNIPTNLSNNDSNETSDEENSTSTIHTTTLPPTPPSSPPPTSTIIL</sequence>